<accession>A0ACC1HF56</accession>
<name>A0ACC1HF56_9FUNG</name>
<keyword evidence="2" id="KW-1185">Reference proteome</keyword>
<comment type="caution">
    <text evidence="1">The sequence shown here is derived from an EMBL/GenBank/DDBJ whole genome shotgun (WGS) entry which is preliminary data.</text>
</comment>
<protein>
    <submittedName>
        <fullName evidence="1">Uncharacterized protein</fullName>
    </submittedName>
</protein>
<dbReference type="Proteomes" id="UP001145114">
    <property type="component" value="Unassembled WGS sequence"/>
</dbReference>
<sequence>MAKSARSKSKIRHRNVRRETIYGPAEAERIKRLAEKQSATSGIIDMEMLENIDNGDAHVSITTTAGNDENNDNQDRMVTDKEVLVAKPSDTGSNISDIKLRASEIAKIKRSKRRGGKKVTSNRKGVQKKSKKLVWKKQKL</sequence>
<dbReference type="EMBL" id="JAMZIH010006483">
    <property type="protein sequence ID" value="KAJ1673872.1"/>
    <property type="molecule type" value="Genomic_DNA"/>
</dbReference>
<evidence type="ECO:0000313" key="1">
    <source>
        <dbReference type="EMBL" id="KAJ1673872.1"/>
    </source>
</evidence>
<reference evidence="1" key="1">
    <citation type="submission" date="2022-06" db="EMBL/GenBank/DDBJ databases">
        <title>Phylogenomic reconstructions and comparative analyses of Kickxellomycotina fungi.</title>
        <authorList>
            <person name="Reynolds N.K."/>
            <person name="Stajich J.E."/>
            <person name="Barry K."/>
            <person name="Grigoriev I.V."/>
            <person name="Crous P."/>
            <person name="Smith M.E."/>
        </authorList>
    </citation>
    <scope>NUCLEOTIDE SEQUENCE</scope>
    <source>
        <strain evidence="1">RSA 2271</strain>
    </source>
</reference>
<gene>
    <name evidence="1" type="ORF">EV182_004401</name>
</gene>
<evidence type="ECO:0000313" key="2">
    <source>
        <dbReference type="Proteomes" id="UP001145114"/>
    </source>
</evidence>
<proteinExistence type="predicted"/>
<organism evidence="1 2">
    <name type="scientific">Spiromyces aspiralis</name>
    <dbReference type="NCBI Taxonomy" id="68401"/>
    <lineage>
        <taxon>Eukaryota</taxon>
        <taxon>Fungi</taxon>
        <taxon>Fungi incertae sedis</taxon>
        <taxon>Zoopagomycota</taxon>
        <taxon>Kickxellomycotina</taxon>
        <taxon>Kickxellomycetes</taxon>
        <taxon>Kickxellales</taxon>
        <taxon>Kickxellaceae</taxon>
        <taxon>Spiromyces</taxon>
    </lineage>
</organism>